<feature type="domain" description="Tyr recombinase" evidence="2">
    <location>
        <begin position="25"/>
        <end position="63"/>
    </location>
</feature>
<dbReference type="InterPro" id="IPR011010">
    <property type="entry name" value="DNA_brk_join_enz"/>
</dbReference>
<dbReference type="Pfam" id="PF00589">
    <property type="entry name" value="Phage_integrase"/>
    <property type="match status" value="1"/>
</dbReference>
<keyword evidence="4" id="KW-1185">Reference proteome</keyword>
<evidence type="ECO:0000256" key="1">
    <source>
        <dbReference type="ARBA" id="ARBA00023172"/>
    </source>
</evidence>
<accession>A0ABY2KSM1</accession>
<name>A0ABY2KSM1_9STAP</name>
<organism evidence="3 4">
    <name type="scientific">Staphylococcus petrasii</name>
    <dbReference type="NCBI Taxonomy" id="1276936"/>
    <lineage>
        <taxon>Bacteria</taxon>
        <taxon>Bacillati</taxon>
        <taxon>Bacillota</taxon>
        <taxon>Bacilli</taxon>
        <taxon>Bacillales</taxon>
        <taxon>Staphylococcaceae</taxon>
        <taxon>Staphylococcus</taxon>
    </lineage>
</organism>
<protein>
    <recommendedName>
        <fullName evidence="2">Tyr recombinase domain-containing protein</fullName>
    </recommendedName>
</protein>
<sequence length="83" mass="9923">MYRVNDVFKIFSIKYQYPIYNIKSLCHPHCSYLLANGMSIQYISKRLGHADIQTTLKIYSHLIKEYELEEDKDVLTYLNKLMN</sequence>
<dbReference type="SUPFAM" id="SSF56349">
    <property type="entry name" value="DNA breaking-rejoining enzymes"/>
    <property type="match status" value="1"/>
</dbReference>
<evidence type="ECO:0000313" key="4">
    <source>
        <dbReference type="Proteomes" id="UP000297598"/>
    </source>
</evidence>
<dbReference type="EMBL" id="SRLS01000026">
    <property type="protein sequence ID" value="TGE15141.1"/>
    <property type="molecule type" value="Genomic_DNA"/>
</dbReference>
<evidence type="ECO:0000259" key="2">
    <source>
        <dbReference type="Pfam" id="PF00589"/>
    </source>
</evidence>
<reference evidence="3 4" key="1">
    <citation type="submission" date="2019-04" db="EMBL/GenBank/DDBJ databases">
        <title>Genomic characterization of Staphylococcus petrasii strains.</title>
        <authorList>
            <person name="Vrbovska V."/>
            <person name="Kovarovic V."/>
            <person name="Maslanova I."/>
            <person name="Indrakova A."/>
            <person name="Petras P."/>
            <person name="Sedo O."/>
            <person name="Svec P."/>
            <person name="Fisarova L."/>
            <person name="Sedlacek I."/>
            <person name="Doskar J."/>
            <person name="Pantucek R."/>
        </authorList>
    </citation>
    <scope>NUCLEOTIDE SEQUENCE [LARGE SCALE GENOMIC DNA]</scope>
    <source>
        <strain evidence="3 4">P5404</strain>
    </source>
</reference>
<keyword evidence="1" id="KW-0233">DNA recombination</keyword>
<dbReference type="Gene3D" id="1.10.443.10">
    <property type="entry name" value="Intergrase catalytic core"/>
    <property type="match status" value="1"/>
</dbReference>
<dbReference type="Proteomes" id="UP000297598">
    <property type="component" value="Unassembled WGS sequence"/>
</dbReference>
<evidence type="ECO:0000313" key="3">
    <source>
        <dbReference type="EMBL" id="TGE15141.1"/>
    </source>
</evidence>
<dbReference type="InterPro" id="IPR013762">
    <property type="entry name" value="Integrase-like_cat_sf"/>
</dbReference>
<gene>
    <name evidence="3" type="ORF">BJR09_11970</name>
</gene>
<proteinExistence type="predicted"/>
<dbReference type="InterPro" id="IPR002104">
    <property type="entry name" value="Integrase_catalytic"/>
</dbReference>
<comment type="caution">
    <text evidence="3">The sequence shown here is derived from an EMBL/GenBank/DDBJ whole genome shotgun (WGS) entry which is preliminary data.</text>
</comment>